<evidence type="ECO:0000259" key="3">
    <source>
        <dbReference type="PROSITE" id="PS50086"/>
    </source>
</evidence>
<dbReference type="GO" id="GO:0005096">
    <property type="term" value="F:GTPase activator activity"/>
    <property type="evidence" value="ECO:0007669"/>
    <property type="project" value="UniProtKB-KW"/>
</dbReference>
<accession>A0A9Q0LRN5</accession>
<dbReference type="EMBL" id="JAPDFW010000056">
    <property type="protein sequence ID" value="KAJ5077748.1"/>
    <property type="molecule type" value="Genomic_DNA"/>
</dbReference>
<dbReference type="PROSITE" id="PS50086">
    <property type="entry name" value="TBC_RABGAP"/>
    <property type="match status" value="1"/>
</dbReference>
<dbReference type="InterPro" id="IPR035969">
    <property type="entry name" value="Rab-GAP_TBC_sf"/>
</dbReference>
<keyword evidence="5" id="KW-1185">Reference proteome</keyword>
<comment type="caution">
    <text evidence="4">The sequence shown here is derived from an EMBL/GenBank/DDBJ whole genome shotgun (WGS) entry which is preliminary data.</text>
</comment>
<keyword evidence="1" id="KW-0343">GTPase activation</keyword>
<feature type="domain" description="Rab-GAP TBC" evidence="3">
    <location>
        <begin position="316"/>
        <end position="527"/>
    </location>
</feature>
<feature type="region of interest" description="Disordered" evidence="2">
    <location>
        <begin position="192"/>
        <end position="212"/>
    </location>
</feature>
<dbReference type="PANTHER" id="PTHR22957">
    <property type="entry name" value="TBC1 DOMAIN FAMILY MEMBER GTPASE-ACTIVATING PROTEIN"/>
    <property type="match status" value="1"/>
</dbReference>
<dbReference type="Proteomes" id="UP001149090">
    <property type="component" value="Unassembled WGS sequence"/>
</dbReference>
<reference evidence="4" key="1">
    <citation type="submission" date="2022-10" db="EMBL/GenBank/DDBJ databases">
        <title>Novel sulphate-reducing endosymbionts in the free-living metamonad Anaeramoeba.</title>
        <authorList>
            <person name="Jerlstrom-Hultqvist J."/>
            <person name="Cepicka I."/>
            <person name="Gallot-Lavallee L."/>
            <person name="Salas-Leiva D."/>
            <person name="Curtis B.A."/>
            <person name="Zahonova K."/>
            <person name="Pipaliya S."/>
            <person name="Dacks J."/>
            <person name="Roger A.J."/>
        </authorList>
    </citation>
    <scope>NUCLEOTIDE SEQUENCE</scope>
    <source>
        <strain evidence="4">BMAN</strain>
    </source>
</reference>
<sequence>MTNEYWFEEKDVFLEISSNTSTKKFLPGVLRLSTDSRDQTVLSWVQLIGRTQQEETNENNKTNQKLESDWCVVDNPNGLQKSNILNIPESIPEKKSKNNGNSHENIANKDINSHNKELNHIPDYLPRSDPYIADRSFSLQVSRFEMIKIFENRSEGYSINFCTENKEEFHLFFLLGEPNTLLEAILKDNPQLEKSHKDSNDPNSPKIYSKISTEKPLKTKSTLQNIWSSVKKYSKKQVEVLQQQFKATNEEEEFQKQIISQDESRLENLNLEIRNIKTIGTRGNMAVNEEIWKGFLDENGRVKNPTQLQKIIFYNGIDPKMRQLIWKFLLGYFPMESTEEEREEIQKTKKRLYQQVKTQWENIIPEQEKNFRKYRQRKTQIEKDVYRTDRVIGIFSEDNSPSMMMMRDILLTYSFYNFDLGFVQGMADLLTPIISVMQNEEDSFWCFVGLMKRVETYFLKNQPGLREDMLILRSLLKLLDPEIYNIFVSDRRSSEFIFCFRWLLVCFKREFAFNEIPLLWEVVWTDFLSDKFHLFIAVAILQVNHDYFIAKYQDFDSILDFLNNLSGRLDLVSLLNNAELLVQNYTQKIPLVFEKAKNKLITLENVSSPNIDSDKNRIDNLPQKSHDKSNNEKVLKRSTSQPERNSNKIVGISKLYHV</sequence>
<dbReference type="Pfam" id="PF00566">
    <property type="entry name" value="RabGAP-TBC"/>
    <property type="match status" value="1"/>
</dbReference>
<dbReference type="InterPro" id="IPR000195">
    <property type="entry name" value="Rab-GAP-TBC_dom"/>
</dbReference>
<evidence type="ECO:0000313" key="4">
    <source>
        <dbReference type="EMBL" id="KAJ5077748.1"/>
    </source>
</evidence>
<dbReference type="OrthoDB" id="10264062at2759"/>
<protein>
    <submittedName>
        <fullName evidence="4">Rabgap/tbc domain-containing protein</fullName>
    </submittedName>
</protein>
<dbReference type="Gene3D" id="1.10.472.80">
    <property type="entry name" value="Ypt/Rab-GAP domain of gyp1p, domain 3"/>
    <property type="match status" value="1"/>
</dbReference>
<dbReference type="SUPFAM" id="SSF47923">
    <property type="entry name" value="Ypt/Rab-GAP domain of gyp1p"/>
    <property type="match status" value="2"/>
</dbReference>
<name>A0A9Q0LRN5_ANAIG</name>
<gene>
    <name evidence="4" type="ORF">M0811_05438</name>
</gene>
<dbReference type="SMART" id="SM00164">
    <property type="entry name" value="TBC"/>
    <property type="match status" value="1"/>
</dbReference>
<feature type="region of interest" description="Disordered" evidence="2">
    <location>
        <begin position="613"/>
        <end position="646"/>
    </location>
</feature>
<organism evidence="4 5">
    <name type="scientific">Anaeramoeba ignava</name>
    <name type="common">Anaerobic marine amoeba</name>
    <dbReference type="NCBI Taxonomy" id="1746090"/>
    <lineage>
        <taxon>Eukaryota</taxon>
        <taxon>Metamonada</taxon>
        <taxon>Anaeramoebidae</taxon>
        <taxon>Anaeramoeba</taxon>
    </lineage>
</organism>
<evidence type="ECO:0000256" key="1">
    <source>
        <dbReference type="ARBA" id="ARBA00022468"/>
    </source>
</evidence>
<dbReference type="Gene3D" id="1.10.8.270">
    <property type="entry name" value="putative rabgap domain of human tbc1 domain family member 14 like domains"/>
    <property type="match status" value="1"/>
</dbReference>
<proteinExistence type="predicted"/>
<feature type="compositionally biased region" description="Basic and acidic residues" evidence="2">
    <location>
        <begin position="613"/>
        <end position="635"/>
    </location>
</feature>
<evidence type="ECO:0000313" key="5">
    <source>
        <dbReference type="Proteomes" id="UP001149090"/>
    </source>
</evidence>
<dbReference type="PANTHER" id="PTHR22957:SF502">
    <property type="entry name" value="SMALL G PROTEIN SIGNALING MODULATOR 2-RELATED"/>
    <property type="match status" value="1"/>
</dbReference>
<feature type="compositionally biased region" description="Polar residues" evidence="2">
    <location>
        <begin position="637"/>
        <end position="646"/>
    </location>
</feature>
<dbReference type="AlphaFoldDB" id="A0A9Q0LRN5"/>
<evidence type="ECO:0000256" key="2">
    <source>
        <dbReference type="SAM" id="MobiDB-lite"/>
    </source>
</evidence>